<organism evidence="1">
    <name type="scientific">Pseudomonas marincola</name>
    <dbReference type="NCBI Taxonomy" id="437900"/>
    <lineage>
        <taxon>Bacteria</taxon>
        <taxon>Pseudomonadati</taxon>
        <taxon>Pseudomonadota</taxon>
        <taxon>Gammaproteobacteria</taxon>
        <taxon>Pseudomonadales</taxon>
        <taxon>Pseudomonadaceae</taxon>
        <taxon>Pseudomonas</taxon>
    </lineage>
</organism>
<sequence>MLGCGFFRLPISIALFLRIDPVSEWI</sequence>
<name>A0A653E7G4_9PSED</name>
<proteinExistence type="predicted"/>
<protein>
    <submittedName>
        <fullName evidence="1">Uncharacterized protein</fullName>
    </submittedName>
</protein>
<dbReference type="EMBL" id="LR215729">
    <property type="protein sequence ID" value="VEV97722.1"/>
    <property type="molecule type" value="Genomic_DNA"/>
</dbReference>
<reference evidence="1" key="1">
    <citation type="submission" date="2019-02" db="EMBL/GenBank/DDBJ databases">
        <authorList>
            <consortium name="Genoscope - CEA"/>
            <person name="William W."/>
        </authorList>
    </citation>
    <scope>NUCLEOTIDE SEQUENCE [LARGE SCALE GENOMIC DNA]</scope>
    <source>
        <strain evidence="1">YSy11</strain>
    </source>
</reference>
<dbReference type="AlphaFoldDB" id="A0A653E7G4"/>
<accession>A0A653E7G4</accession>
<gene>
    <name evidence="1" type="ORF">PMYSY11_2677</name>
</gene>
<evidence type="ECO:0000313" key="1">
    <source>
        <dbReference type="EMBL" id="VEV97722.1"/>
    </source>
</evidence>